<organism evidence="1">
    <name type="scientific">Chlorobium phaeobacteroides (strain BS1)</name>
    <dbReference type="NCBI Taxonomy" id="331678"/>
    <lineage>
        <taxon>Bacteria</taxon>
        <taxon>Pseudomonadati</taxon>
        <taxon>Chlorobiota</taxon>
        <taxon>Chlorobiia</taxon>
        <taxon>Chlorobiales</taxon>
        <taxon>Chlorobiaceae</taxon>
        <taxon>Chlorobium/Pelodictyon group</taxon>
        <taxon>Chlorobium</taxon>
    </lineage>
</organism>
<dbReference type="STRING" id="331678.Cphamn1_0677"/>
<dbReference type="AlphaFoldDB" id="B3ENA5"/>
<dbReference type="eggNOG" id="ENOG502ZP2E">
    <property type="taxonomic scope" value="Bacteria"/>
</dbReference>
<name>B3ENA5_CHLPB</name>
<dbReference type="HOGENOM" id="CLU_862481_0_0_10"/>
<dbReference type="KEGG" id="cpb:Cphamn1_0677"/>
<dbReference type="OrthoDB" id="597047at2"/>
<accession>B3ENA5</accession>
<reference evidence="1" key="1">
    <citation type="submission" date="2008-06" db="EMBL/GenBank/DDBJ databases">
        <title>Complete sequence of Chlorobium phaeobacteroides BS1.</title>
        <authorList>
            <consortium name="US DOE Joint Genome Institute"/>
            <person name="Lucas S."/>
            <person name="Copeland A."/>
            <person name="Lapidus A."/>
            <person name="Glavina del Rio T."/>
            <person name="Dalin E."/>
            <person name="Tice H."/>
            <person name="Bruce D."/>
            <person name="Goodwin L."/>
            <person name="Pitluck S."/>
            <person name="Schmutz J."/>
            <person name="Larimer F."/>
            <person name="Land M."/>
            <person name="Hauser L."/>
            <person name="Kyrpides N."/>
            <person name="Ovchinnikova G."/>
            <person name="Li T."/>
            <person name="Liu Z."/>
            <person name="Zhao F."/>
            <person name="Overmann J."/>
            <person name="Bryant D.A."/>
            <person name="Richardson P."/>
        </authorList>
    </citation>
    <scope>NUCLEOTIDE SEQUENCE [LARGE SCALE GENOMIC DNA]</scope>
    <source>
        <strain evidence="1">BS1</strain>
    </source>
</reference>
<sequence>MIQPIHEHSSKWEYIGHRLMQSCDLFELCEIDRSDADAEQPFVTLLQDHELYGMITFVLERMKEIDAAAHQLWQEKGGEQVPVPLDYRGRELEYFRLQIEKTEHYRSSELYNAEFIDEQAEGYETLQGVYITLQRALRYLFDEIRFRYGKANPTFLGRIRYRYPDYAELIEKAKDGRRFNERSRKHHKTKEDRAALRIHLDQDQFDELYGEFCKFFDAGEHEDLKRLLQGEPVEGKITFQSNQNRLVEVFRRLKYNGFLFETSTGIRDWLCNNFLYLSKTGGRNLNQHSVWDILSKAKGEPSPKSRICKFEWLEYKTPAVFK</sequence>
<proteinExistence type="predicted"/>
<gene>
    <name evidence="1" type="ordered locus">Cphamn1_0677</name>
</gene>
<dbReference type="EMBL" id="CP001101">
    <property type="protein sequence ID" value="ACE03635.1"/>
    <property type="molecule type" value="Genomic_DNA"/>
</dbReference>
<evidence type="ECO:0000313" key="1">
    <source>
        <dbReference type="EMBL" id="ACE03635.1"/>
    </source>
</evidence>
<protein>
    <submittedName>
        <fullName evidence="1">Uncharacterized protein</fullName>
    </submittedName>
</protein>